<accession>A0A0F9PF88</accession>
<keyword evidence="1" id="KW-0547">Nucleotide-binding</keyword>
<dbReference type="EMBL" id="LAZR01002999">
    <property type="protein sequence ID" value="KKN23152.1"/>
    <property type="molecule type" value="Genomic_DNA"/>
</dbReference>
<protein>
    <recommendedName>
        <fullName evidence="4">Dephospho-CoA kinase</fullName>
    </recommendedName>
</protein>
<evidence type="ECO:0000313" key="3">
    <source>
        <dbReference type="EMBL" id="KKN23152.1"/>
    </source>
</evidence>
<gene>
    <name evidence="3" type="ORF">LCGC14_0907860</name>
</gene>
<dbReference type="PANTHER" id="PTHR10695">
    <property type="entry name" value="DEPHOSPHO-COA KINASE-RELATED"/>
    <property type="match status" value="1"/>
</dbReference>
<dbReference type="Gene3D" id="3.40.50.300">
    <property type="entry name" value="P-loop containing nucleotide triphosphate hydrolases"/>
    <property type="match status" value="1"/>
</dbReference>
<dbReference type="PROSITE" id="PS51219">
    <property type="entry name" value="DPCK"/>
    <property type="match status" value="1"/>
</dbReference>
<dbReference type="InterPro" id="IPR001977">
    <property type="entry name" value="Depp_CoAkinase"/>
</dbReference>
<dbReference type="Pfam" id="PF01121">
    <property type="entry name" value="CoaE"/>
    <property type="match status" value="1"/>
</dbReference>
<dbReference type="NCBIfam" id="TIGR00152">
    <property type="entry name" value="dephospho-CoA kinase"/>
    <property type="match status" value="1"/>
</dbReference>
<proteinExistence type="inferred from homology"/>
<keyword evidence="2" id="KW-0067">ATP-binding</keyword>
<dbReference type="GO" id="GO:0015937">
    <property type="term" value="P:coenzyme A biosynthetic process"/>
    <property type="evidence" value="ECO:0007669"/>
    <property type="project" value="InterPro"/>
</dbReference>
<comment type="caution">
    <text evidence="3">The sequence shown here is derived from an EMBL/GenBank/DDBJ whole genome shotgun (WGS) entry which is preliminary data.</text>
</comment>
<evidence type="ECO:0000256" key="1">
    <source>
        <dbReference type="ARBA" id="ARBA00022741"/>
    </source>
</evidence>
<dbReference type="CDD" id="cd02022">
    <property type="entry name" value="DPCK"/>
    <property type="match status" value="1"/>
</dbReference>
<dbReference type="HAMAP" id="MF_00376">
    <property type="entry name" value="Dephospho_CoA_kinase"/>
    <property type="match status" value="1"/>
</dbReference>
<organism evidence="3">
    <name type="scientific">marine sediment metagenome</name>
    <dbReference type="NCBI Taxonomy" id="412755"/>
    <lineage>
        <taxon>unclassified sequences</taxon>
        <taxon>metagenomes</taxon>
        <taxon>ecological metagenomes</taxon>
    </lineage>
</organism>
<dbReference type="GO" id="GO:0005524">
    <property type="term" value="F:ATP binding"/>
    <property type="evidence" value="ECO:0007669"/>
    <property type="project" value="UniProtKB-KW"/>
</dbReference>
<dbReference type="SUPFAM" id="SSF52540">
    <property type="entry name" value="P-loop containing nucleoside triphosphate hydrolases"/>
    <property type="match status" value="1"/>
</dbReference>
<name>A0A0F9PF88_9ZZZZ</name>
<evidence type="ECO:0008006" key="4">
    <source>
        <dbReference type="Google" id="ProtNLM"/>
    </source>
</evidence>
<reference evidence="3" key="1">
    <citation type="journal article" date="2015" name="Nature">
        <title>Complex archaea that bridge the gap between prokaryotes and eukaryotes.</title>
        <authorList>
            <person name="Spang A."/>
            <person name="Saw J.H."/>
            <person name="Jorgensen S.L."/>
            <person name="Zaremba-Niedzwiedzka K."/>
            <person name="Martijn J."/>
            <person name="Lind A.E."/>
            <person name="van Eijk R."/>
            <person name="Schleper C."/>
            <person name="Guy L."/>
            <person name="Ettema T.J."/>
        </authorList>
    </citation>
    <scope>NUCLEOTIDE SEQUENCE</scope>
</reference>
<dbReference type="GO" id="GO:0004140">
    <property type="term" value="F:dephospho-CoA kinase activity"/>
    <property type="evidence" value="ECO:0007669"/>
    <property type="project" value="InterPro"/>
</dbReference>
<sequence length="200" mass="22360">MTFKVGLTGGIASGKSAVTNLFQTLYAIDIIDADLIARELVKPGQAAYKEILGSFGEKALLPTGDLDRRYLRERIFANADQKELLESILHPRIRQQLLNDAEHSRSPYCILSIPLLVESNMLSLVDRVCVVDTAENTQLFRVQQRDNISASSAQAILDNQCSRQFRLAAADDIIDNNQSLNELQEQVEALHFRYLKLASV</sequence>
<dbReference type="InterPro" id="IPR027417">
    <property type="entry name" value="P-loop_NTPase"/>
</dbReference>
<dbReference type="PANTHER" id="PTHR10695:SF46">
    <property type="entry name" value="BIFUNCTIONAL COENZYME A SYNTHASE-RELATED"/>
    <property type="match status" value="1"/>
</dbReference>
<evidence type="ECO:0000256" key="2">
    <source>
        <dbReference type="ARBA" id="ARBA00022840"/>
    </source>
</evidence>
<dbReference type="AlphaFoldDB" id="A0A0F9PF88"/>